<dbReference type="EMBL" id="GBRH01201514">
    <property type="protein sequence ID" value="JAD96381.1"/>
    <property type="molecule type" value="Transcribed_RNA"/>
</dbReference>
<proteinExistence type="predicted"/>
<accession>A0A0A9E8I7</accession>
<reference evidence="1" key="2">
    <citation type="journal article" date="2015" name="Data Brief">
        <title>Shoot transcriptome of the giant reed, Arundo donax.</title>
        <authorList>
            <person name="Barrero R.A."/>
            <person name="Guerrero F.D."/>
            <person name="Moolhuijzen P."/>
            <person name="Goolsby J.A."/>
            <person name="Tidwell J."/>
            <person name="Bellgard S.E."/>
            <person name="Bellgard M.I."/>
        </authorList>
    </citation>
    <scope>NUCLEOTIDE SEQUENCE</scope>
    <source>
        <tissue evidence="1">Shoot tissue taken approximately 20 cm above the soil surface</tissue>
    </source>
</reference>
<name>A0A0A9E8I7_ARUDO</name>
<evidence type="ECO:0000313" key="1">
    <source>
        <dbReference type="EMBL" id="JAD96381.1"/>
    </source>
</evidence>
<sequence>MPDDHMFAQYICFDEQMFNAFASSLLSSLPLSVLAEPNPILRSPCKNETF</sequence>
<dbReference type="AlphaFoldDB" id="A0A0A9E8I7"/>
<protein>
    <submittedName>
        <fullName evidence="1">Uncharacterized protein</fullName>
    </submittedName>
</protein>
<reference evidence="1" key="1">
    <citation type="submission" date="2014-09" db="EMBL/GenBank/DDBJ databases">
        <authorList>
            <person name="Magalhaes I.L.F."/>
            <person name="Oliveira U."/>
            <person name="Santos F.R."/>
            <person name="Vidigal T.H.D.A."/>
            <person name="Brescovit A.D."/>
            <person name="Santos A.J."/>
        </authorList>
    </citation>
    <scope>NUCLEOTIDE SEQUENCE</scope>
    <source>
        <tissue evidence="1">Shoot tissue taken approximately 20 cm above the soil surface</tissue>
    </source>
</reference>
<organism evidence="1">
    <name type="scientific">Arundo donax</name>
    <name type="common">Giant reed</name>
    <name type="synonym">Donax arundinaceus</name>
    <dbReference type="NCBI Taxonomy" id="35708"/>
    <lineage>
        <taxon>Eukaryota</taxon>
        <taxon>Viridiplantae</taxon>
        <taxon>Streptophyta</taxon>
        <taxon>Embryophyta</taxon>
        <taxon>Tracheophyta</taxon>
        <taxon>Spermatophyta</taxon>
        <taxon>Magnoliopsida</taxon>
        <taxon>Liliopsida</taxon>
        <taxon>Poales</taxon>
        <taxon>Poaceae</taxon>
        <taxon>PACMAD clade</taxon>
        <taxon>Arundinoideae</taxon>
        <taxon>Arundineae</taxon>
        <taxon>Arundo</taxon>
    </lineage>
</organism>